<feature type="region of interest" description="Disordered" evidence="7">
    <location>
        <begin position="59"/>
        <end position="79"/>
    </location>
</feature>
<protein>
    <recommendedName>
        <fullName evidence="11">Lipoprotein</fullName>
    </recommendedName>
</protein>
<dbReference type="Proteomes" id="UP000190750">
    <property type="component" value="Unassembled WGS sequence"/>
</dbReference>
<comment type="caution">
    <text evidence="9">The sequence shown here is derived from an EMBL/GenBank/DDBJ whole genome shotgun (WGS) entry which is preliminary data.</text>
</comment>
<sequence length="79" mass="7949">MMLIQQILVRALALSATVSLLSACGQTGALYLPTPPAGTHRATLPESLVPQVFSRPAATPAADVASTPAKASSQPVAAP</sequence>
<evidence type="ECO:0000256" key="6">
    <source>
        <dbReference type="ARBA" id="ARBA00023288"/>
    </source>
</evidence>
<evidence type="ECO:0000256" key="2">
    <source>
        <dbReference type="ARBA" id="ARBA00022729"/>
    </source>
</evidence>
<dbReference type="OrthoDB" id="8550022at2"/>
<keyword evidence="6" id="KW-0449">Lipoprotein</keyword>
<keyword evidence="10" id="KW-1185">Reference proteome</keyword>
<organism evidence="9 10">
    <name type="scientific">Rhodoferax fermentans</name>
    <dbReference type="NCBI Taxonomy" id="28066"/>
    <lineage>
        <taxon>Bacteria</taxon>
        <taxon>Pseudomonadati</taxon>
        <taxon>Pseudomonadota</taxon>
        <taxon>Betaproteobacteria</taxon>
        <taxon>Burkholderiales</taxon>
        <taxon>Comamonadaceae</taxon>
        <taxon>Rhodoferax</taxon>
    </lineage>
</organism>
<dbReference type="GO" id="GO:0009279">
    <property type="term" value="C:cell outer membrane"/>
    <property type="evidence" value="ECO:0007669"/>
    <property type="project" value="UniProtKB-SubCell"/>
</dbReference>
<dbReference type="AlphaFoldDB" id="A0A1T1AQM3"/>
<accession>A0A1T1AQM3</accession>
<dbReference type="InterPro" id="IPR032831">
    <property type="entry name" value="LptM_cons"/>
</dbReference>
<dbReference type="EMBL" id="MTJN01000002">
    <property type="protein sequence ID" value="OOV06412.1"/>
    <property type="molecule type" value="Genomic_DNA"/>
</dbReference>
<dbReference type="NCBIfam" id="NF047847">
    <property type="entry name" value="SS_mature_LptM"/>
    <property type="match status" value="1"/>
</dbReference>
<evidence type="ECO:0000256" key="8">
    <source>
        <dbReference type="SAM" id="SignalP"/>
    </source>
</evidence>
<keyword evidence="2 8" id="KW-0732">Signal</keyword>
<keyword evidence="5" id="KW-0998">Cell outer membrane</keyword>
<comment type="subcellular location">
    <subcellularLocation>
        <location evidence="1">Cell outer membrane</location>
        <topology evidence="1">Lipid-anchor</topology>
    </subcellularLocation>
</comment>
<evidence type="ECO:0000256" key="7">
    <source>
        <dbReference type="SAM" id="MobiDB-lite"/>
    </source>
</evidence>
<gene>
    <name evidence="9" type="ORF">RF819_06435</name>
</gene>
<feature type="chain" id="PRO_5012006789" description="Lipoprotein" evidence="8">
    <location>
        <begin position="30"/>
        <end position="79"/>
    </location>
</feature>
<reference evidence="9 10" key="1">
    <citation type="submission" date="2017-01" db="EMBL/GenBank/DDBJ databases">
        <title>Genome sequencing of Rhodoferax fermentans JCM 7819.</title>
        <authorList>
            <person name="Kim Y.J."/>
            <person name="Farh M.E.-A."/>
            <person name="Yang D.-C."/>
        </authorList>
    </citation>
    <scope>NUCLEOTIDE SEQUENCE [LARGE SCALE GENOMIC DNA]</scope>
    <source>
        <strain evidence="9 10">JCM 7819</strain>
    </source>
</reference>
<evidence type="ECO:0000256" key="1">
    <source>
        <dbReference type="ARBA" id="ARBA00004459"/>
    </source>
</evidence>
<evidence type="ECO:0000313" key="9">
    <source>
        <dbReference type="EMBL" id="OOV06412.1"/>
    </source>
</evidence>
<keyword evidence="3" id="KW-0472">Membrane</keyword>
<evidence type="ECO:0000256" key="5">
    <source>
        <dbReference type="ARBA" id="ARBA00023237"/>
    </source>
</evidence>
<evidence type="ECO:0000256" key="3">
    <source>
        <dbReference type="ARBA" id="ARBA00023136"/>
    </source>
</evidence>
<evidence type="ECO:0000313" key="10">
    <source>
        <dbReference type="Proteomes" id="UP000190750"/>
    </source>
</evidence>
<feature type="signal peptide" evidence="8">
    <location>
        <begin position="1"/>
        <end position="29"/>
    </location>
</feature>
<dbReference type="Pfam" id="PF13627">
    <property type="entry name" value="LptM_cons"/>
    <property type="match status" value="1"/>
</dbReference>
<name>A0A1T1AQM3_RHOFE</name>
<feature type="compositionally biased region" description="Polar residues" evidence="7">
    <location>
        <begin position="69"/>
        <end position="79"/>
    </location>
</feature>
<keyword evidence="4" id="KW-0564">Palmitate</keyword>
<evidence type="ECO:0008006" key="11">
    <source>
        <dbReference type="Google" id="ProtNLM"/>
    </source>
</evidence>
<evidence type="ECO:0000256" key="4">
    <source>
        <dbReference type="ARBA" id="ARBA00023139"/>
    </source>
</evidence>
<proteinExistence type="predicted"/>